<comment type="caution">
    <text evidence="1">The sequence shown here is derived from an EMBL/GenBank/DDBJ whole genome shotgun (WGS) entry which is preliminary data.</text>
</comment>
<sequence length="87" mass="10324">MKKFNPKSIFYTLLASQEILDLVENAIEIFKSLNKSINEGIDNIVNDKLNKIKCYLMNYEDFTLDYYAELFNLVKKEVKKIIKRKII</sequence>
<gene>
    <name evidence="1" type="ORF">COU43_01410</name>
</gene>
<protein>
    <submittedName>
        <fullName evidence="1">Uncharacterized protein</fullName>
    </submittedName>
</protein>
<accession>A0A2H0TL27</accession>
<dbReference type="Proteomes" id="UP000228909">
    <property type="component" value="Unassembled WGS sequence"/>
</dbReference>
<dbReference type="AlphaFoldDB" id="A0A2H0TL27"/>
<dbReference type="EMBL" id="PFCK01000038">
    <property type="protein sequence ID" value="PIR71654.1"/>
    <property type="molecule type" value="Genomic_DNA"/>
</dbReference>
<organism evidence="1 2">
    <name type="scientific">Candidatus Nealsonbacteria bacterium CG10_big_fil_rev_8_21_14_0_10_37_25</name>
    <dbReference type="NCBI Taxonomy" id="1974711"/>
    <lineage>
        <taxon>Bacteria</taxon>
        <taxon>Candidatus Nealsoniibacteriota</taxon>
    </lineage>
</organism>
<reference evidence="2" key="1">
    <citation type="submission" date="2017-09" db="EMBL/GenBank/DDBJ databases">
        <title>Depth-based differentiation of microbial function through sediment-hosted aquifers and enrichment of novel symbionts in the deep terrestrial subsurface.</title>
        <authorList>
            <person name="Probst A.J."/>
            <person name="Ladd B."/>
            <person name="Jarett J.K."/>
            <person name="Geller-Mcgrath D.E."/>
            <person name="Sieber C.M.K."/>
            <person name="Emerson J.B."/>
            <person name="Anantharaman K."/>
            <person name="Thomas B.C."/>
            <person name="Malmstrom R."/>
            <person name="Stieglmeier M."/>
            <person name="Klingl A."/>
            <person name="Woyke T."/>
            <person name="Ryan C.M."/>
            <person name="Banfield J.F."/>
        </authorList>
    </citation>
    <scope>NUCLEOTIDE SEQUENCE [LARGE SCALE GENOMIC DNA]</scope>
</reference>
<proteinExistence type="predicted"/>
<evidence type="ECO:0000313" key="1">
    <source>
        <dbReference type="EMBL" id="PIR71654.1"/>
    </source>
</evidence>
<name>A0A2H0TL27_9BACT</name>
<evidence type="ECO:0000313" key="2">
    <source>
        <dbReference type="Proteomes" id="UP000228909"/>
    </source>
</evidence>